<dbReference type="EMBL" id="MUNK01000028">
    <property type="protein sequence ID" value="OTA36704.1"/>
    <property type="molecule type" value="Genomic_DNA"/>
</dbReference>
<reference evidence="1 2" key="1">
    <citation type="submission" date="2017-01" db="EMBL/GenBank/DDBJ databases">
        <title>The recent genome duplication of the halophilic yeast Hortaea werneckii: insights from long-read sequencing.</title>
        <authorList>
            <person name="Sinha S."/>
            <person name="Flibotte S."/>
            <person name="Neira M."/>
            <person name="Lenassi M."/>
            <person name="Gostincar C."/>
            <person name="Stajich J.E."/>
            <person name="Nislow C.E."/>
        </authorList>
    </citation>
    <scope>NUCLEOTIDE SEQUENCE [LARGE SCALE GENOMIC DNA]</scope>
    <source>
        <strain evidence="1 2">EXF-2000</strain>
    </source>
</reference>
<sequence length="98" mass="11012">MFYCGRAPVFLRTMSPFDTYLLALNDVINIKMMMTFKIPLANARRTNLNALPVSVTKPCLSTSMLIGKLWNTPKKYELSVTDVLVHSTPRRKCNTSGG</sequence>
<gene>
    <name evidence="1" type="ORF">BTJ68_03311</name>
</gene>
<dbReference type="InParanoid" id="A0A1Z5TKZ9"/>
<proteinExistence type="predicted"/>
<name>A0A1Z5TKZ9_HORWE</name>
<comment type="caution">
    <text evidence="1">The sequence shown here is derived from an EMBL/GenBank/DDBJ whole genome shotgun (WGS) entry which is preliminary data.</text>
</comment>
<accession>A0A1Z5TKZ9</accession>
<evidence type="ECO:0000313" key="1">
    <source>
        <dbReference type="EMBL" id="OTA36704.1"/>
    </source>
</evidence>
<protein>
    <submittedName>
        <fullName evidence="1">Uncharacterized protein</fullName>
    </submittedName>
</protein>
<organism evidence="1 2">
    <name type="scientific">Hortaea werneckii EXF-2000</name>
    <dbReference type="NCBI Taxonomy" id="1157616"/>
    <lineage>
        <taxon>Eukaryota</taxon>
        <taxon>Fungi</taxon>
        <taxon>Dikarya</taxon>
        <taxon>Ascomycota</taxon>
        <taxon>Pezizomycotina</taxon>
        <taxon>Dothideomycetes</taxon>
        <taxon>Dothideomycetidae</taxon>
        <taxon>Mycosphaerellales</taxon>
        <taxon>Teratosphaeriaceae</taxon>
        <taxon>Hortaea</taxon>
    </lineage>
</organism>
<evidence type="ECO:0000313" key="2">
    <source>
        <dbReference type="Proteomes" id="UP000194280"/>
    </source>
</evidence>
<dbReference type="Proteomes" id="UP000194280">
    <property type="component" value="Unassembled WGS sequence"/>
</dbReference>
<dbReference type="VEuPathDB" id="FungiDB:BTJ68_03311"/>
<dbReference type="AlphaFoldDB" id="A0A1Z5TKZ9"/>
<keyword evidence="2" id="KW-1185">Reference proteome</keyword>